<dbReference type="PROSITE" id="PS00925">
    <property type="entry name" value="OLEEI"/>
    <property type="match status" value="1"/>
</dbReference>
<accession>A0A3L6QSS8</accession>
<evidence type="ECO:0000313" key="4">
    <source>
        <dbReference type="Proteomes" id="UP000275267"/>
    </source>
</evidence>
<dbReference type="GO" id="GO:0005615">
    <property type="term" value="C:extracellular space"/>
    <property type="evidence" value="ECO:0007669"/>
    <property type="project" value="InterPro"/>
</dbReference>
<dbReference type="Proteomes" id="UP000275267">
    <property type="component" value="Unassembled WGS sequence"/>
</dbReference>
<comment type="caution">
    <text evidence="3">The sequence shown here is derived from an EMBL/GenBank/DDBJ whole genome shotgun (WGS) entry which is preliminary data.</text>
</comment>
<dbReference type="AlphaFoldDB" id="A0A3L6QSS8"/>
<protein>
    <submittedName>
        <fullName evidence="3">Pollen-specific protein C13-like</fullName>
    </submittedName>
</protein>
<gene>
    <name evidence="3" type="ORF">C2845_PM04G10720</name>
</gene>
<sequence>MHIALLHIYLASRRRPVFVTVLLQQPVDDGAVVGGGVVRRSGVDGGVQLRPRRGGGGGGVRDDDFFVEGSVYCDTCRAGFETNATTPIAGAKVRLECRHFKSTSGAVERSAEGSTNATGQYHIELVDNRGAEEVCVVALVSSPMPGCGEKEVGRDRAPVALLTDAGLATTVRRANPLGFLKEQPLPNCGEILASYALRSAPSYRRHVCSWHASCFLTSMRLASILLAFHSDPTCLTRAM</sequence>
<keyword evidence="2" id="KW-1015">Disulfide bond</keyword>
<dbReference type="PANTHER" id="PTHR31614">
    <property type="entry name" value="PROTEIN DOWNSTREAM OF FLC-RELATED"/>
    <property type="match status" value="1"/>
</dbReference>
<reference evidence="4" key="1">
    <citation type="journal article" date="2019" name="Nat. Commun.">
        <title>The genome of broomcorn millet.</title>
        <authorList>
            <person name="Zou C."/>
            <person name="Miki D."/>
            <person name="Li D."/>
            <person name="Tang Q."/>
            <person name="Xiao L."/>
            <person name="Rajput S."/>
            <person name="Deng P."/>
            <person name="Jia W."/>
            <person name="Huang R."/>
            <person name="Zhang M."/>
            <person name="Sun Y."/>
            <person name="Hu J."/>
            <person name="Fu X."/>
            <person name="Schnable P.S."/>
            <person name="Li F."/>
            <person name="Zhang H."/>
            <person name="Feng B."/>
            <person name="Zhu X."/>
            <person name="Liu R."/>
            <person name="Schnable J.C."/>
            <person name="Zhu J.-K."/>
            <person name="Zhang H."/>
        </authorList>
    </citation>
    <scope>NUCLEOTIDE SEQUENCE [LARGE SCALE GENOMIC DNA]</scope>
</reference>
<comment type="similarity">
    <text evidence="1">Belongs to the Ole e I family.</text>
</comment>
<keyword evidence="4" id="KW-1185">Reference proteome</keyword>
<evidence type="ECO:0000256" key="2">
    <source>
        <dbReference type="ARBA" id="ARBA00023157"/>
    </source>
</evidence>
<organism evidence="3 4">
    <name type="scientific">Panicum miliaceum</name>
    <name type="common">Proso millet</name>
    <name type="synonym">Broomcorn millet</name>
    <dbReference type="NCBI Taxonomy" id="4540"/>
    <lineage>
        <taxon>Eukaryota</taxon>
        <taxon>Viridiplantae</taxon>
        <taxon>Streptophyta</taxon>
        <taxon>Embryophyta</taxon>
        <taxon>Tracheophyta</taxon>
        <taxon>Spermatophyta</taxon>
        <taxon>Magnoliopsida</taxon>
        <taxon>Liliopsida</taxon>
        <taxon>Poales</taxon>
        <taxon>Poaceae</taxon>
        <taxon>PACMAD clade</taxon>
        <taxon>Panicoideae</taxon>
        <taxon>Panicodae</taxon>
        <taxon>Paniceae</taxon>
        <taxon>Panicinae</taxon>
        <taxon>Panicum</taxon>
        <taxon>Panicum sect. Panicum</taxon>
    </lineage>
</organism>
<name>A0A3L6QSS8_PANMI</name>
<dbReference type="Pfam" id="PF01190">
    <property type="entry name" value="Pollen_Ole_e_1"/>
    <property type="match status" value="1"/>
</dbReference>
<dbReference type="OrthoDB" id="1896520at2759"/>
<proteinExistence type="inferred from homology"/>
<dbReference type="InterPro" id="IPR006040">
    <property type="entry name" value="Allergen_Ole_e_I_CS"/>
</dbReference>
<dbReference type="EMBL" id="PQIB02000011">
    <property type="protein sequence ID" value="RLM85775.1"/>
    <property type="molecule type" value="Genomic_DNA"/>
</dbReference>
<evidence type="ECO:0000313" key="3">
    <source>
        <dbReference type="EMBL" id="RLM85775.1"/>
    </source>
</evidence>
<evidence type="ECO:0000256" key="1">
    <source>
        <dbReference type="ARBA" id="ARBA00010049"/>
    </source>
</evidence>
<dbReference type="STRING" id="4540.A0A3L6QSS8"/>
<dbReference type="PANTHER" id="PTHR31614:SF43">
    <property type="entry name" value="OS07G0590500 PROTEIN"/>
    <property type="match status" value="1"/>
</dbReference>
<dbReference type="InterPro" id="IPR006041">
    <property type="entry name" value="Pollen_Ole_e1_allergen"/>
</dbReference>